<protein>
    <submittedName>
        <fullName evidence="1">4993_t:CDS:1</fullName>
    </submittedName>
</protein>
<name>A0A9N9N8G1_FUNMO</name>
<organism evidence="1 2">
    <name type="scientific">Funneliformis mosseae</name>
    <name type="common">Endomycorrhizal fungus</name>
    <name type="synonym">Glomus mosseae</name>
    <dbReference type="NCBI Taxonomy" id="27381"/>
    <lineage>
        <taxon>Eukaryota</taxon>
        <taxon>Fungi</taxon>
        <taxon>Fungi incertae sedis</taxon>
        <taxon>Mucoromycota</taxon>
        <taxon>Glomeromycotina</taxon>
        <taxon>Glomeromycetes</taxon>
        <taxon>Glomerales</taxon>
        <taxon>Glomeraceae</taxon>
        <taxon>Funneliformis</taxon>
    </lineage>
</organism>
<dbReference type="EMBL" id="CAJVPP010010499">
    <property type="protein sequence ID" value="CAG8710539.1"/>
    <property type="molecule type" value="Genomic_DNA"/>
</dbReference>
<evidence type="ECO:0000313" key="1">
    <source>
        <dbReference type="EMBL" id="CAG8710539.1"/>
    </source>
</evidence>
<evidence type="ECO:0000313" key="2">
    <source>
        <dbReference type="Proteomes" id="UP000789375"/>
    </source>
</evidence>
<accession>A0A9N9N8G1</accession>
<sequence length="42" mass="4690">YEEIKAKISGMNIEDDLFPGCTIASSVQYPPSNYEPILQLKS</sequence>
<gene>
    <name evidence="1" type="ORF">FMOSSE_LOCUS14291</name>
</gene>
<keyword evidence="2" id="KW-1185">Reference proteome</keyword>
<feature type="non-terminal residue" evidence="1">
    <location>
        <position position="42"/>
    </location>
</feature>
<reference evidence="1" key="1">
    <citation type="submission" date="2021-06" db="EMBL/GenBank/DDBJ databases">
        <authorList>
            <person name="Kallberg Y."/>
            <person name="Tangrot J."/>
            <person name="Rosling A."/>
        </authorList>
    </citation>
    <scope>NUCLEOTIDE SEQUENCE</scope>
    <source>
        <strain evidence="1">87-6 pot B 2015</strain>
    </source>
</reference>
<proteinExistence type="predicted"/>
<dbReference type="AlphaFoldDB" id="A0A9N9N8G1"/>
<comment type="caution">
    <text evidence="1">The sequence shown here is derived from an EMBL/GenBank/DDBJ whole genome shotgun (WGS) entry which is preliminary data.</text>
</comment>
<dbReference type="Proteomes" id="UP000789375">
    <property type="component" value="Unassembled WGS sequence"/>
</dbReference>
<feature type="non-terminal residue" evidence="1">
    <location>
        <position position="1"/>
    </location>
</feature>